<dbReference type="RefSeq" id="WP_268917083.1">
    <property type="nucleotide sequence ID" value="NZ_JAPTMY010000009.1"/>
</dbReference>
<dbReference type="InterPro" id="IPR022603">
    <property type="entry name" value="DUF3152"/>
</dbReference>
<feature type="domain" description="DUF3152" evidence="3">
    <location>
        <begin position="133"/>
        <end position="291"/>
    </location>
</feature>
<feature type="compositionally biased region" description="Basic and acidic residues" evidence="1">
    <location>
        <begin position="21"/>
        <end position="40"/>
    </location>
</feature>
<evidence type="ECO:0000259" key="3">
    <source>
        <dbReference type="Pfam" id="PF11350"/>
    </source>
</evidence>
<proteinExistence type="predicted"/>
<dbReference type="InterPro" id="IPR024079">
    <property type="entry name" value="MetalloPept_cat_dom_sf"/>
</dbReference>
<gene>
    <name evidence="4" type="ORF">OHJ16_05570</name>
</gene>
<comment type="caution">
    <text evidence="4">The sequence shown here is derived from an EMBL/GenBank/DDBJ whole genome shotgun (WGS) entry which is preliminary data.</text>
</comment>
<keyword evidence="2" id="KW-0472">Membrane</keyword>
<name>A0ABT4I707_9ACTO</name>
<feature type="transmembrane region" description="Helical" evidence="2">
    <location>
        <begin position="57"/>
        <end position="78"/>
    </location>
</feature>
<dbReference type="SUPFAM" id="SSF55486">
    <property type="entry name" value="Metalloproteases ('zincins'), catalytic domain"/>
    <property type="match status" value="1"/>
</dbReference>
<organism evidence="4 5">
    <name type="scientific">Actinomyces israelii</name>
    <dbReference type="NCBI Taxonomy" id="1659"/>
    <lineage>
        <taxon>Bacteria</taxon>
        <taxon>Bacillati</taxon>
        <taxon>Actinomycetota</taxon>
        <taxon>Actinomycetes</taxon>
        <taxon>Actinomycetales</taxon>
        <taxon>Actinomycetaceae</taxon>
        <taxon>Actinomyces</taxon>
    </lineage>
</organism>
<dbReference type="Gene3D" id="3.40.390.10">
    <property type="entry name" value="Collagenase (Catalytic Domain)"/>
    <property type="match status" value="1"/>
</dbReference>
<feature type="region of interest" description="Disordered" evidence="1">
    <location>
        <begin position="91"/>
        <end position="130"/>
    </location>
</feature>
<dbReference type="Pfam" id="PF11350">
    <property type="entry name" value="DUF3152"/>
    <property type="match status" value="1"/>
</dbReference>
<evidence type="ECO:0000313" key="4">
    <source>
        <dbReference type="EMBL" id="MCZ0857510.1"/>
    </source>
</evidence>
<keyword evidence="2" id="KW-1133">Transmembrane helix</keyword>
<evidence type="ECO:0000313" key="5">
    <source>
        <dbReference type="Proteomes" id="UP001072034"/>
    </source>
</evidence>
<evidence type="ECO:0000256" key="2">
    <source>
        <dbReference type="SAM" id="Phobius"/>
    </source>
</evidence>
<keyword evidence="5" id="KW-1185">Reference proteome</keyword>
<accession>A0ABT4I707</accession>
<reference evidence="4" key="1">
    <citation type="submission" date="2022-10" db="EMBL/GenBank/DDBJ databases">
        <title>Genome sequence of Actinomyces israelii ATCC 10048.</title>
        <authorList>
            <person name="Watt R.M."/>
            <person name="Tong W.M."/>
        </authorList>
    </citation>
    <scope>NUCLEOTIDE SEQUENCE</scope>
    <source>
        <strain evidence="4">ATCC 10048</strain>
    </source>
</reference>
<keyword evidence="2" id="KW-0812">Transmembrane</keyword>
<feature type="region of interest" description="Disordered" evidence="1">
    <location>
        <begin position="286"/>
        <end position="310"/>
    </location>
</feature>
<dbReference type="Proteomes" id="UP001072034">
    <property type="component" value="Unassembled WGS sequence"/>
</dbReference>
<protein>
    <submittedName>
        <fullName evidence="4">DUF3152 domain-containing protein</fullName>
    </submittedName>
</protein>
<sequence length="310" mass="32803">MSPSLSRPPRRPARPSSASTGRDRAGSETRVASDRAAHEGARRRRAGRLVLTRPWKLVRALLILVAVIALVGVGVRVWTGHGIGATAVPTASDAAQEPAEAPAAEAAPSSSAEPTASPSPRVDDKGFTHSDVVGDGTWTVAAPVPPSQPGADTVYHYALRVEGGAGVDPAAAAATVQSVLNDDRGWRTLEDVSFEQISDPEAADFVLSIATPPTVDSICAPLETKSMWNCRNGDNVVLNSDRWTYGTPTFSDIDSYHIYVINHEVGHFLGHEHEFCAGAGLKSPTMAQQSRTREGGCTQNGWPTEDNQAP</sequence>
<feature type="compositionally biased region" description="Low complexity" evidence="1">
    <location>
        <begin position="91"/>
        <end position="120"/>
    </location>
</feature>
<feature type="region of interest" description="Disordered" evidence="1">
    <location>
        <begin position="1"/>
        <end position="44"/>
    </location>
</feature>
<evidence type="ECO:0000256" key="1">
    <source>
        <dbReference type="SAM" id="MobiDB-lite"/>
    </source>
</evidence>
<feature type="compositionally biased region" description="Polar residues" evidence="1">
    <location>
        <begin position="297"/>
        <end position="310"/>
    </location>
</feature>
<dbReference type="EMBL" id="JAPTMY010000009">
    <property type="protein sequence ID" value="MCZ0857510.1"/>
    <property type="molecule type" value="Genomic_DNA"/>
</dbReference>